<dbReference type="RefSeq" id="WP_037449359.1">
    <property type="nucleotide sequence ID" value="NZ_AVFL01000004.1"/>
</dbReference>
<accession>W9HC41</accession>
<organism evidence="9 10">
    <name type="scientific">Skermanella stibiiresistens SB22</name>
    <dbReference type="NCBI Taxonomy" id="1385369"/>
    <lineage>
        <taxon>Bacteria</taxon>
        <taxon>Pseudomonadati</taxon>
        <taxon>Pseudomonadota</taxon>
        <taxon>Alphaproteobacteria</taxon>
        <taxon>Rhodospirillales</taxon>
        <taxon>Azospirillaceae</taxon>
        <taxon>Skermanella</taxon>
    </lineage>
</organism>
<comment type="function">
    <text evidence="6">HflC and HflK could regulate a protease.</text>
</comment>
<dbReference type="Proteomes" id="UP000019486">
    <property type="component" value="Unassembled WGS sequence"/>
</dbReference>
<comment type="similarity">
    <text evidence="2 6">Belongs to the band 7/mec-2 family. HflC subfamily.</text>
</comment>
<dbReference type="InterPro" id="IPR010200">
    <property type="entry name" value="HflC"/>
</dbReference>
<feature type="region of interest" description="Disordered" evidence="7">
    <location>
        <begin position="299"/>
        <end position="343"/>
    </location>
</feature>
<name>W9HC41_9PROT</name>
<dbReference type="Gene3D" id="3.30.479.30">
    <property type="entry name" value="Band 7 domain"/>
    <property type="match status" value="1"/>
</dbReference>
<dbReference type="NCBIfam" id="TIGR01932">
    <property type="entry name" value="hflC"/>
    <property type="match status" value="1"/>
</dbReference>
<evidence type="ECO:0000256" key="2">
    <source>
        <dbReference type="ARBA" id="ARBA00007862"/>
    </source>
</evidence>
<dbReference type="InterPro" id="IPR001107">
    <property type="entry name" value="Band_7"/>
</dbReference>
<protein>
    <recommendedName>
        <fullName evidence="6">Protein HflC</fullName>
    </recommendedName>
</protein>
<evidence type="ECO:0000256" key="1">
    <source>
        <dbReference type="ARBA" id="ARBA00004167"/>
    </source>
</evidence>
<keyword evidence="3" id="KW-0812">Transmembrane</keyword>
<keyword evidence="5" id="KW-0472">Membrane</keyword>
<dbReference type="STRING" id="1385369.N825_28535"/>
<dbReference type="GO" id="GO:0016020">
    <property type="term" value="C:membrane"/>
    <property type="evidence" value="ECO:0007669"/>
    <property type="project" value="UniProtKB-SubCell"/>
</dbReference>
<dbReference type="InterPro" id="IPR001972">
    <property type="entry name" value="Stomatin_HflK_fam"/>
</dbReference>
<dbReference type="PANTHER" id="PTHR42911:SF1">
    <property type="entry name" value="MODULATOR OF FTSH PROTEASE HFLC"/>
    <property type="match status" value="1"/>
</dbReference>
<evidence type="ECO:0000256" key="5">
    <source>
        <dbReference type="ARBA" id="ARBA00023136"/>
    </source>
</evidence>
<dbReference type="AlphaFoldDB" id="W9HC41"/>
<comment type="subcellular location">
    <subcellularLocation>
        <location evidence="1">Membrane</location>
        <topology evidence="1">Single-pass membrane protein</topology>
    </subcellularLocation>
</comment>
<dbReference type="SUPFAM" id="SSF117892">
    <property type="entry name" value="Band 7/SPFH domain"/>
    <property type="match status" value="1"/>
</dbReference>
<dbReference type="CDD" id="cd03405">
    <property type="entry name" value="SPFH_HflC"/>
    <property type="match status" value="1"/>
</dbReference>
<dbReference type="PATRIC" id="fig|1385369.3.peg.1649"/>
<dbReference type="Pfam" id="PF01145">
    <property type="entry name" value="Band_7"/>
    <property type="match status" value="1"/>
</dbReference>
<dbReference type="PANTHER" id="PTHR42911">
    <property type="entry name" value="MODULATOR OF FTSH PROTEASE HFLC"/>
    <property type="match status" value="1"/>
</dbReference>
<dbReference type="OrthoDB" id="9812991at2"/>
<dbReference type="InterPro" id="IPR036013">
    <property type="entry name" value="Band_7/SPFH_dom_sf"/>
</dbReference>
<dbReference type="PIRSF" id="PIRSF005651">
    <property type="entry name" value="HflC"/>
    <property type="match status" value="1"/>
</dbReference>
<dbReference type="PRINTS" id="PR00721">
    <property type="entry name" value="STOMATIN"/>
</dbReference>
<evidence type="ECO:0000259" key="8">
    <source>
        <dbReference type="SMART" id="SM00244"/>
    </source>
</evidence>
<comment type="caution">
    <text evidence="9">The sequence shown here is derived from an EMBL/GenBank/DDBJ whole genome shotgun (WGS) entry which is preliminary data.</text>
</comment>
<keyword evidence="10" id="KW-1185">Reference proteome</keyword>
<evidence type="ECO:0000313" key="10">
    <source>
        <dbReference type="Proteomes" id="UP000019486"/>
    </source>
</evidence>
<feature type="compositionally biased region" description="Gly residues" evidence="7">
    <location>
        <begin position="299"/>
        <end position="315"/>
    </location>
</feature>
<dbReference type="SMART" id="SM00244">
    <property type="entry name" value="PHB"/>
    <property type="match status" value="1"/>
</dbReference>
<evidence type="ECO:0000313" key="9">
    <source>
        <dbReference type="EMBL" id="EWY41453.1"/>
    </source>
</evidence>
<gene>
    <name evidence="9" type="ORF">N825_28535</name>
</gene>
<evidence type="ECO:0000256" key="6">
    <source>
        <dbReference type="PIRNR" id="PIRNR005651"/>
    </source>
</evidence>
<keyword evidence="4" id="KW-1133">Transmembrane helix</keyword>
<sequence>MNKKLAIIGIVVVVLGILASASLFTVNETQQALVLQFGEPRRVIQEPGLKAKIPFIQNVVLYDRRVLDVDPPVEQVILADQKRLDVDAFARYRITDPLRFFQSVGSELVLEQRLSTVVVSALRRVLGNVTVLSILSDERPRVMADIRTQVNGEAQRFGIEVVDVRIRRADLPEETSQSIFARMRSEREREAAEFRAQGQEQAQQIRSRAERERTVIIAEAQRDSQVLRGEGDNQAFRIIAEATGRDAEFYSFYRTLQAYRDSLRNEDTTMVLSPTGDFFKYFGNLGGVPSGAVANGSGAGGSGAGGGNGGNGGPAGASNQGPAAIPSAPATQGAENTQPAPAN</sequence>
<evidence type="ECO:0000256" key="3">
    <source>
        <dbReference type="ARBA" id="ARBA00022692"/>
    </source>
</evidence>
<feature type="domain" description="Band 7" evidence="8">
    <location>
        <begin position="21"/>
        <end position="183"/>
    </location>
</feature>
<proteinExistence type="inferred from homology"/>
<reference evidence="9 10" key="1">
    <citation type="submission" date="2013-08" db="EMBL/GenBank/DDBJ databases">
        <title>The genome sequence of Skermanella stibiiresistens.</title>
        <authorList>
            <person name="Zhu W."/>
            <person name="Wang G."/>
        </authorList>
    </citation>
    <scope>NUCLEOTIDE SEQUENCE [LARGE SCALE GENOMIC DNA]</scope>
    <source>
        <strain evidence="9 10">SB22</strain>
    </source>
</reference>
<feature type="compositionally biased region" description="Polar residues" evidence="7">
    <location>
        <begin position="329"/>
        <end position="343"/>
    </location>
</feature>
<evidence type="ECO:0000256" key="4">
    <source>
        <dbReference type="ARBA" id="ARBA00022989"/>
    </source>
</evidence>
<dbReference type="EMBL" id="AVFL01000004">
    <property type="protein sequence ID" value="EWY41453.1"/>
    <property type="molecule type" value="Genomic_DNA"/>
</dbReference>
<evidence type="ECO:0000256" key="7">
    <source>
        <dbReference type="SAM" id="MobiDB-lite"/>
    </source>
</evidence>